<keyword evidence="1" id="KW-0812">Transmembrane</keyword>
<keyword evidence="1" id="KW-1133">Transmembrane helix</keyword>
<accession>L1JA71</accession>
<organism evidence="2">
    <name type="scientific">Guillardia theta (strain CCMP2712)</name>
    <name type="common">Cryptophyte</name>
    <dbReference type="NCBI Taxonomy" id="905079"/>
    <lineage>
        <taxon>Eukaryota</taxon>
        <taxon>Cryptophyceae</taxon>
        <taxon>Pyrenomonadales</taxon>
        <taxon>Geminigeraceae</taxon>
        <taxon>Guillardia</taxon>
    </lineage>
</organism>
<dbReference type="KEGG" id="gtt:GUITHDRAFT_108858"/>
<dbReference type="PaxDb" id="55529-EKX45217"/>
<evidence type="ECO:0000313" key="2">
    <source>
        <dbReference type="EMBL" id="EKX45217.1"/>
    </source>
</evidence>
<feature type="transmembrane region" description="Helical" evidence="1">
    <location>
        <begin position="25"/>
        <end position="47"/>
    </location>
</feature>
<dbReference type="AlphaFoldDB" id="L1JA71"/>
<evidence type="ECO:0000313" key="4">
    <source>
        <dbReference type="Proteomes" id="UP000011087"/>
    </source>
</evidence>
<dbReference type="GeneID" id="17301822"/>
<keyword evidence="4" id="KW-1185">Reference proteome</keyword>
<dbReference type="HOGENOM" id="CLU_1296521_0_0_1"/>
<dbReference type="EMBL" id="JH993000">
    <property type="protein sequence ID" value="EKX45217.1"/>
    <property type="molecule type" value="Genomic_DNA"/>
</dbReference>
<name>L1JA71_GUITC</name>
<sequence length="213" mass="22788">MVTISDYGSLPEAGGRFVSRSRRAATVRFIVSASAILGTLAVVTIMGQRNNQGPVILGSSDAAKYLESGRPLDSNADPAALKNIWYSPDQAWQDIDTVLPTNGGAWEDQSDPSVGYAFKGRGSVTASNGWTGYYDTTLHDGEDTEILPDETVNDAMGWDPALAGTNVFWGNRGGKNAADPAAWHNGEPLSIADFSDSDYVPYGFVLQSYEKVV</sequence>
<evidence type="ECO:0000256" key="1">
    <source>
        <dbReference type="SAM" id="Phobius"/>
    </source>
</evidence>
<dbReference type="RefSeq" id="XP_005832197.1">
    <property type="nucleotide sequence ID" value="XM_005832140.1"/>
</dbReference>
<reference evidence="2 4" key="1">
    <citation type="journal article" date="2012" name="Nature">
        <title>Algal genomes reveal evolutionary mosaicism and the fate of nucleomorphs.</title>
        <authorList>
            <consortium name="DOE Joint Genome Institute"/>
            <person name="Curtis B.A."/>
            <person name="Tanifuji G."/>
            <person name="Burki F."/>
            <person name="Gruber A."/>
            <person name="Irimia M."/>
            <person name="Maruyama S."/>
            <person name="Arias M.C."/>
            <person name="Ball S.G."/>
            <person name="Gile G.H."/>
            <person name="Hirakawa Y."/>
            <person name="Hopkins J.F."/>
            <person name="Kuo A."/>
            <person name="Rensing S.A."/>
            <person name="Schmutz J."/>
            <person name="Symeonidi A."/>
            <person name="Elias M."/>
            <person name="Eveleigh R.J."/>
            <person name="Herman E.K."/>
            <person name="Klute M.J."/>
            <person name="Nakayama T."/>
            <person name="Obornik M."/>
            <person name="Reyes-Prieto A."/>
            <person name="Armbrust E.V."/>
            <person name="Aves S.J."/>
            <person name="Beiko R.G."/>
            <person name="Coutinho P."/>
            <person name="Dacks J.B."/>
            <person name="Durnford D.G."/>
            <person name="Fast N.M."/>
            <person name="Green B.R."/>
            <person name="Grisdale C.J."/>
            <person name="Hempel F."/>
            <person name="Henrissat B."/>
            <person name="Hoppner M.P."/>
            <person name="Ishida K."/>
            <person name="Kim E."/>
            <person name="Koreny L."/>
            <person name="Kroth P.G."/>
            <person name="Liu Y."/>
            <person name="Malik S.B."/>
            <person name="Maier U.G."/>
            <person name="McRose D."/>
            <person name="Mock T."/>
            <person name="Neilson J.A."/>
            <person name="Onodera N.T."/>
            <person name="Poole A.M."/>
            <person name="Pritham E.J."/>
            <person name="Richards T.A."/>
            <person name="Rocap G."/>
            <person name="Roy S.W."/>
            <person name="Sarai C."/>
            <person name="Schaack S."/>
            <person name="Shirato S."/>
            <person name="Slamovits C.H."/>
            <person name="Spencer D.F."/>
            <person name="Suzuki S."/>
            <person name="Worden A.Z."/>
            <person name="Zauner S."/>
            <person name="Barry K."/>
            <person name="Bell C."/>
            <person name="Bharti A.K."/>
            <person name="Crow J.A."/>
            <person name="Grimwood J."/>
            <person name="Kramer R."/>
            <person name="Lindquist E."/>
            <person name="Lucas S."/>
            <person name="Salamov A."/>
            <person name="McFadden G.I."/>
            <person name="Lane C.E."/>
            <person name="Keeling P.J."/>
            <person name="Gray M.W."/>
            <person name="Grigoriev I.V."/>
            <person name="Archibald J.M."/>
        </authorList>
    </citation>
    <scope>NUCLEOTIDE SEQUENCE</scope>
    <source>
        <strain evidence="2 4">CCMP2712</strain>
    </source>
</reference>
<proteinExistence type="predicted"/>
<keyword evidence="1" id="KW-0472">Membrane</keyword>
<protein>
    <submittedName>
        <fullName evidence="2 3">Uncharacterized protein</fullName>
    </submittedName>
</protein>
<reference evidence="4" key="2">
    <citation type="submission" date="2012-11" db="EMBL/GenBank/DDBJ databases">
        <authorList>
            <person name="Kuo A."/>
            <person name="Curtis B.A."/>
            <person name="Tanifuji G."/>
            <person name="Burki F."/>
            <person name="Gruber A."/>
            <person name="Irimia M."/>
            <person name="Maruyama S."/>
            <person name="Arias M.C."/>
            <person name="Ball S.G."/>
            <person name="Gile G.H."/>
            <person name="Hirakawa Y."/>
            <person name="Hopkins J.F."/>
            <person name="Rensing S.A."/>
            <person name="Schmutz J."/>
            <person name="Symeonidi A."/>
            <person name="Elias M."/>
            <person name="Eveleigh R.J."/>
            <person name="Herman E.K."/>
            <person name="Klute M.J."/>
            <person name="Nakayama T."/>
            <person name="Obornik M."/>
            <person name="Reyes-Prieto A."/>
            <person name="Armbrust E.V."/>
            <person name="Aves S.J."/>
            <person name="Beiko R.G."/>
            <person name="Coutinho P."/>
            <person name="Dacks J.B."/>
            <person name="Durnford D.G."/>
            <person name="Fast N.M."/>
            <person name="Green B.R."/>
            <person name="Grisdale C."/>
            <person name="Hempe F."/>
            <person name="Henrissat B."/>
            <person name="Hoppner M.P."/>
            <person name="Ishida K.-I."/>
            <person name="Kim E."/>
            <person name="Koreny L."/>
            <person name="Kroth P.G."/>
            <person name="Liu Y."/>
            <person name="Malik S.-B."/>
            <person name="Maier U.G."/>
            <person name="McRose D."/>
            <person name="Mock T."/>
            <person name="Neilson J.A."/>
            <person name="Onodera N.T."/>
            <person name="Poole A.M."/>
            <person name="Pritham E.J."/>
            <person name="Richards T.A."/>
            <person name="Rocap G."/>
            <person name="Roy S.W."/>
            <person name="Sarai C."/>
            <person name="Schaack S."/>
            <person name="Shirato S."/>
            <person name="Slamovits C.H."/>
            <person name="Spencer D.F."/>
            <person name="Suzuki S."/>
            <person name="Worden A.Z."/>
            <person name="Zauner S."/>
            <person name="Barry K."/>
            <person name="Bell C."/>
            <person name="Bharti A.K."/>
            <person name="Crow J.A."/>
            <person name="Grimwood J."/>
            <person name="Kramer R."/>
            <person name="Lindquist E."/>
            <person name="Lucas S."/>
            <person name="Salamov A."/>
            <person name="McFadden G.I."/>
            <person name="Lane C.E."/>
            <person name="Keeling P.J."/>
            <person name="Gray M.W."/>
            <person name="Grigoriev I.V."/>
            <person name="Archibald J.M."/>
        </authorList>
    </citation>
    <scope>NUCLEOTIDE SEQUENCE</scope>
    <source>
        <strain evidence="4">CCMP2712</strain>
    </source>
</reference>
<reference evidence="3" key="3">
    <citation type="submission" date="2016-03" db="UniProtKB">
        <authorList>
            <consortium name="EnsemblProtists"/>
        </authorList>
    </citation>
    <scope>IDENTIFICATION</scope>
</reference>
<dbReference type="Proteomes" id="UP000011087">
    <property type="component" value="Unassembled WGS sequence"/>
</dbReference>
<gene>
    <name evidence="2" type="ORF">GUITHDRAFT_108858</name>
</gene>
<dbReference type="EnsemblProtists" id="EKX45217">
    <property type="protein sequence ID" value="EKX45217"/>
    <property type="gene ID" value="GUITHDRAFT_108858"/>
</dbReference>
<evidence type="ECO:0000313" key="3">
    <source>
        <dbReference type="EnsemblProtists" id="EKX45217"/>
    </source>
</evidence>